<evidence type="ECO:0008006" key="3">
    <source>
        <dbReference type="Google" id="ProtNLM"/>
    </source>
</evidence>
<organism evidence="1 2">
    <name type="scientific">Falsochrobactrum ovis</name>
    <dbReference type="NCBI Taxonomy" id="1293442"/>
    <lineage>
        <taxon>Bacteria</taxon>
        <taxon>Pseudomonadati</taxon>
        <taxon>Pseudomonadota</taxon>
        <taxon>Alphaproteobacteria</taxon>
        <taxon>Hyphomicrobiales</taxon>
        <taxon>Brucellaceae</taxon>
        <taxon>Falsochrobactrum</taxon>
    </lineage>
</organism>
<reference evidence="1 2" key="1">
    <citation type="submission" date="2018-06" db="EMBL/GenBank/DDBJ databases">
        <title>Genomic Encyclopedia of Type Strains, Phase IV (KMG-IV): sequencing the most valuable type-strain genomes for metagenomic binning, comparative biology and taxonomic classification.</title>
        <authorList>
            <person name="Goeker M."/>
        </authorList>
    </citation>
    <scope>NUCLEOTIDE SEQUENCE [LARGE SCALE GENOMIC DNA]</scope>
    <source>
        <strain evidence="1 2">DSM 26720</strain>
    </source>
</reference>
<name>A0A364JRJ5_9HYPH</name>
<dbReference type="Proteomes" id="UP000249453">
    <property type="component" value="Unassembled WGS sequence"/>
</dbReference>
<dbReference type="CDD" id="cd21631">
    <property type="entry name" value="RHH_CopG_NikR-like"/>
    <property type="match status" value="1"/>
</dbReference>
<keyword evidence="2" id="KW-1185">Reference proteome</keyword>
<dbReference type="RefSeq" id="WP_146612755.1">
    <property type="nucleotide sequence ID" value="NZ_JBHEEY010000037.1"/>
</dbReference>
<proteinExistence type="predicted"/>
<accession>A0A364JRJ5</accession>
<protein>
    <recommendedName>
        <fullName evidence="3">Ribbon-helix-helix CopG family protein</fullName>
    </recommendedName>
</protein>
<evidence type="ECO:0000313" key="1">
    <source>
        <dbReference type="EMBL" id="RAK24601.1"/>
    </source>
</evidence>
<evidence type="ECO:0000313" key="2">
    <source>
        <dbReference type="Proteomes" id="UP000249453"/>
    </source>
</evidence>
<sequence>MAGEMQIIKAVISPDLKTRFRRAVERQDRVVSQVLRDLIREYIWRASKKRLNYGAVYSPSGGDIIRAAIDPELKAQFEAVARQNNVIPSRVLRDLIREYVERHAKGDIWEPGKEIKRKQTLKTGGGNGR</sequence>
<comment type="caution">
    <text evidence="1">The sequence shown here is derived from an EMBL/GenBank/DDBJ whole genome shotgun (WGS) entry which is preliminary data.</text>
</comment>
<dbReference type="AlphaFoldDB" id="A0A364JRJ5"/>
<gene>
    <name evidence="1" type="ORF">C7374_1362</name>
</gene>
<dbReference type="EMBL" id="QLMK01000036">
    <property type="protein sequence ID" value="RAK24601.1"/>
    <property type="molecule type" value="Genomic_DNA"/>
</dbReference>